<evidence type="ECO:0000313" key="2">
    <source>
        <dbReference type="Proteomes" id="UP000789342"/>
    </source>
</evidence>
<dbReference type="EMBL" id="CAJVPV010009193">
    <property type="protein sequence ID" value="CAG8639184.1"/>
    <property type="molecule type" value="Genomic_DNA"/>
</dbReference>
<organism evidence="1 2">
    <name type="scientific">Acaulospora morrowiae</name>
    <dbReference type="NCBI Taxonomy" id="94023"/>
    <lineage>
        <taxon>Eukaryota</taxon>
        <taxon>Fungi</taxon>
        <taxon>Fungi incertae sedis</taxon>
        <taxon>Mucoromycota</taxon>
        <taxon>Glomeromycotina</taxon>
        <taxon>Glomeromycetes</taxon>
        <taxon>Diversisporales</taxon>
        <taxon>Acaulosporaceae</taxon>
        <taxon>Acaulospora</taxon>
    </lineage>
</organism>
<name>A0A9N9GYJ0_9GLOM</name>
<proteinExistence type="predicted"/>
<dbReference type="OrthoDB" id="2421943at2759"/>
<gene>
    <name evidence="1" type="ORF">AMORRO_LOCUS9440</name>
</gene>
<evidence type="ECO:0000313" key="1">
    <source>
        <dbReference type="EMBL" id="CAG8639184.1"/>
    </source>
</evidence>
<sequence>MSPCEIALKRKQKRTKTFHNAIIRHLQGEDFYMIPDDTELSREACRSFKRGVSFFWYANQDRREMIHSPIYYHYVPPLAPSKTSEDEHDYEVKFNQTVRGTNTRPDFSCHVENVSFLSSEIKPLGCGPLMKIKDTIKVNLRARKSINQQLTSRGGPGESAWLTNFGNVVQTYIMDLKHDAMYGSLPHMTSRLVIDQPSMPLIESSFMHFVDLE</sequence>
<keyword evidence="2" id="KW-1185">Reference proteome</keyword>
<dbReference type="Proteomes" id="UP000789342">
    <property type="component" value="Unassembled WGS sequence"/>
</dbReference>
<protein>
    <submittedName>
        <fullName evidence="1">15109_t:CDS:1</fullName>
    </submittedName>
</protein>
<feature type="non-terminal residue" evidence="1">
    <location>
        <position position="1"/>
    </location>
</feature>
<accession>A0A9N9GYJ0</accession>
<comment type="caution">
    <text evidence="1">The sequence shown here is derived from an EMBL/GenBank/DDBJ whole genome shotgun (WGS) entry which is preliminary data.</text>
</comment>
<dbReference type="AlphaFoldDB" id="A0A9N9GYJ0"/>
<reference evidence="1" key="1">
    <citation type="submission" date="2021-06" db="EMBL/GenBank/DDBJ databases">
        <authorList>
            <person name="Kallberg Y."/>
            <person name="Tangrot J."/>
            <person name="Rosling A."/>
        </authorList>
    </citation>
    <scope>NUCLEOTIDE SEQUENCE</scope>
    <source>
        <strain evidence="1">CL551</strain>
    </source>
</reference>